<dbReference type="PANTHER" id="PTHR43792:SF1">
    <property type="entry name" value="N-ACETYLTRANSFERASE DOMAIN-CONTAINING PROTEIN"/>
    <property type="match status" value="1"/>
</dbReference>
<dbReference type="Proteomes" id="UP000620064">
    <property type="component" value="Unassembled WGS sequence"/>
</dbReference>
<evidence type="ECO:0000259" key="1">
    <source>
        <dbReference type="PROSITE" id="PS51186"/>
    </source>
</evidence>
<dbReference type="EMBL" id="BMLV01000002">
    <property type="protein sequence ID" value="GGP03577.1"/>
    <property type="molecule type" value="Genomic_DNA"/>
</dbReference>
<name>A0ABQ2NJ85_9FLAO</name>
<evidence type="ECO:0000313" key="3">
    <source>
        <dbReference type="Proteomes" id="UP000620064"/>
    </source>
</evidence>
<keyword evidence="3" id="KW-1185">Reference proteome</keyword>
<evidence type="ECO:0000313" key="2">
    <source>
        <dbReference type="EMBL" id="GGP03577.1"/>
    </source>
</evidence>
<dbReference type="Gene3D" id="3.40.630.30">
    <property type="match status" value="1"/>
</dbReference>
<dbReference type="Pfam" id="PF13302">
    <property type="entry name" value="Acetyltransf_3"/>
    <property type="match status" value="1"/>
</dbReference>
<sequence length="169" mass="19787">MKDYETERLILKPTDIEDSEFIFKIMNTPKYYQYIGDRNIRTLEDAENYIIQKMFPQHEKMGFGNYTVILKSDSSKIGFCGIYVRPNLETPDIGFAFFEEFEGKGYAYEAASLLKQLAKDEFGLKKLGGITVEYNHSSRKLLEKLGLEFQKKFFMEGDPEELLYYEAEL</sequence>
<dbReference type="InterPro" id="IPR016181">
    <property type="entry name" value="Acyl_CoA_acyltransferase"/>
</dbReference>
<reference evidence="3" key="1">
    <citation type="journal article" date="2019" name="Int. J. Syst. Evol. Microbiol.">
        <title>The Global Catalogue of Microorganisms (GCM) 10K type strain sequencing project: providing services to taxonomists for standard genome sequencing and annotation.</title>
        <authorList>
            <consortium name="The Broad Institute Genomics Platform"/>
            <consortium name="The Broad Institute Genome Sequencing Center for Infectious Disease"/>
            <person name="Wu L."/>
            <person name="Ma J."/>
        </authorList>
    </citation>
    <scope>NUCLEOTIDE SEQUENCE [LARGE SCALE GENOMIC DNA]</scope>
    <source>
        <strain evidence="3">CGMCC 1.7656</strain>
    </source>
</reference>
<dbReference type="PANTHER" id="PTHR43792">
    <property type="entry name" value="GNAT FAMILY, PUTATIVE (AFU_ORTHOLOGUE AFUA_3G00765)-RELATED-RELATED"/>
    <property type="match status" value="1"/>
</dbReference>
<dbReference type="SUPFAM" id="SSF55729">
    <property type="entry name" value="Acyl-CoA N-acyltransferases (Nat)"/>
    <property type="match status" value="1"/>
</dbReference>
<feature type="domain" description="N-acetyltransferase" evidence="1">
    <location>
        <begin position="9"/>
        <end position="169"/>
    </location>
</feature>
<dbReference type="PROSITE" id="PS51186">
    <property type="entry name" value="GNAT"/>
    <property type="match status" value="1"/>
</dbReference>
<organism evidence="2 3">
    <name type="scientific">Cloacibacterium rupense</name>
    <dbReference type="NCBI Taxonomy" id="517423"/>
    <lineage>
        <taxon>Bacteria</taxon>
        <taxon>Pseudomonadati</taxon>
        <taxon>Bacteroidota</taxon>
        <taxon>Flavobacteriia</taxon>
        <taxon>Flavobacteriales</taxon>
        <taxon>Weeksellaceae</taxon>
    </lineage>
</organism>
<gene>
    <name evidence="2" type="ORF">GCM10010992_12530</name>
</gene>
<accession>A0ABQ2NJ85</accession>
<dbReference type="RefSeq" id="WP_188617222.1">
    <property type="nucleotide sequence ID" value="NZ_BMLV01000002.1"/>
</dbReference>
<protein>
    <submittedName>
        <fullName evidence="2">Alanine acetyltransferase</fullName>
    </submittedName>
</protein>
<comment type="caution">
    <text evidence="2">The sequence shown here is derived from an EMBL/GenBank/DDBJ whole genome shotgun (WGS) entry which is preliminary data.</text>
</comment>
<dbReference type="InterPro" id="IPR051531">
    <property type="entry name" value="N-acetyltransferase"/>
</dbReference>
<proteinExistence type="predicted"/>
<dbReference type="InterPro" id="IPR000182">
    <property type="entry name" value="GNAT_dom"/>
</dbReference>